<dbReference type="OrthoDB" id="3930934at2"/>
<dbReference type="Pfam" id="PF00561">
    <property type="entry name" value="Abhydrolase_1"/>
    <property type="match status" value="1"/>
</dbReference>
<feature type="domain" description="Peptidase S33 tripeptidyl aminopeptidase-like C-terminal" evidence="6">
    <location>
        <begin position="395"/>
        <end position="485"/>
    </location>
</feature>
<dbReference type="PANTHER" id="PTHR43248:SF29">
    <property type="entry name" value="TRIPEPTIDYL AMINOPEPTIDASE"/>
    <property type="match status" value="1"/>
</dbReference>
<proteinExistence type="inferred from homology"/>
<evidence type="ECO:0000259" key="6">
    <source>
        <dbReference type="Pfam" id="PF08386"/>
    </source>
</evidence>
<dbReference type="InterPro" id="IPR013595">
    <property type="entry name" value="Pept_S33_TAP-like_C"/>
</dbReference>
<dbReference type="InterPro" id="IPR051601">
    <property type="entry name" value="Serine_prot/Carboxylest_S33"/>
</dbReference>
<keyword evidence="2 4" id="KW-0732">Signal</keyword>
<reference evidence="7 8" key="1">
    <citation type="submission" date="2019-03" db="EMBL/GenBank/DDBJ databases">
        <title>Draft genome sequences of novel Actinobacteria.</title>
        <authorList>
            <person name="Sahin N."/>
            <person name="Ay H."/>
            <person name="Saygin H."/>
        </authorList>
    </citation>
    <scope>NUCLEOTIDE SEQUENCE [LARGE SCALE GENOMIC DNA]</scope>
    <source>
        <strain evidence="7 8">JCM 13523</strain>
    </source>
</reference>
<evidence type="ECO:0000256" key="3">
    <source>
        <dbReference type="ARBA" id="ARBA00022801"/>
    </source>
</evidence>
<evidence type="ECO:0000256" key="2">
    <source>
        <dbReference type="ARBA" id="ARBA00022729"/>
    </source>
</evidence>
<feature type="chain" id="PRO_5020853297" evidence="4">
    <location>
        <begin position="21"/>
        <end position="485"/>
    </location>
</feature>
<sequence length="485" mass="51951">MKLLLALALLGASTSTTAVAAPAAISWHQCALNAADEEGKALDDAGAQCGELQVPLDYTRPNGPKITLAMSRLKATGNRIGTLVLNNGGPGGPSLSAALERPILKTVGERYDQIGLDPRFVGRSTPIDCKLPFAAWPWAAGTTRASFARSVEIQADVAKRCTAEAGSVLQYINTRNTARDMDQVRIALGEQKISYLGYSYGTYLGAVYLQMFPGRTDRVVLDGPVNPTTYGPRLIRHVGPQNEDNLRAWATWTAAHNSTYGLGSTTRQVMASVDLIYRHVATKDLQIGTHKVGEGLLPILFWASLNDDRDAGRADAAAIIQLLRKAVDGPVEPDENLGGFLDAVLAPAMSQPISAQTAIACGDRTAPSDPKVYWRDIQAHRASEPHFGTLTRGISPCAFWPVQPQEAPTKLANSERALIVAGEYDPRTLHENAAVLQQGIRGARVLTVAGARKHGIFGEYDNACANQKVVSYLFSGNLPAGDQTC</sequence>
<name>A0A4R4ZK91_9ACTN</name>
<accession>A0A4R4ZK91</accession>
<gene>
    <name evidence="7" type="ORF">E1263_21300</name>
</gene>
<comment type="caution">
    <text evidence="7">The sequence shown here is derived from an EMBL/GenBank/DDBJ whole genome shotgun (WGS) entry which is preliminary data.</text>
</comment>
<keyword evidence="3 7" id="KW-0378">Hydrolase</keyword>
<dbReference type="PANTHER" id="PTHR43248">
    <property type="entry name" value="2-SUCCINYL-6-HYDROXY-2,4-CYCLOHEXADIENE-1-CARBOXYLATE SYNTHASE"/>
    <property type="match status" value="1"/>
</dbReference>
<evidence type="ECO:0000259" key="5">
    <source>
        <dbReference type="Pfam" id="PF00561"/>
    </source>
</evidence>
<keyword evidence="8" id="KW-1185">Reference proteome</keyword>
<dbReference type="RefSeq" id="WP_132170036.1">
    <property type="nucleotide sequence ID" value="NZ_SMKX01000061.1"/>
</dbReference>
<dbReference type="InterPro" id="IPR029058">
    <property type="entry name" value="AB_hydrolase_fold"/>
</dbReference>
<dbReference type="Proteomes" id="UP000295124">
    <property type="component" value="Unassembled WGS sequence"/>
</dbReference>
<organism evidence="7 8">
    <name type="scientific">Kribbella antibiotica</name>
    <dbReference type="NCBI Taxonomy" id="190195"/>
    <lineage>
        <taxon>Bacteria</taxon>
        <taxon>Bacillati</taxon>
        <taxon>Actinomycetota</taxon>
        <taxon>Actinomycetes</taxon>
        <taxon>Propionibacteriales</taxon>
        <taxon>Kribbellaceae</taxon>
        <taxon>Kribbella</taxon>
    </lineage>
</organism>
<evidence type="ECO:0000313" key="8">
    <source>
        <dbReference type="Proteomes" id="UP000295124"/>
    </source>
</evidence>
<evidence type="ECO:0000313" key="7">
    <source>
        <dbReference type="EMBL" id="TDD57999.1"/>
    </source>
</evidence>
<dbReference type="SUPFAM" id="SSF53474">
    <property type="entry name" value="alpha/beta-Hydrolases"/>
    <property type="match status" value="1"/>
</dbReference>
<feature type="signal peptide" evidence="4">
    <location>
        <begin position="1"/>
        <end position="20"/>
    </location>
</feature>
<dbReference type="EMBL" id="SMKX01000061">
    <property type="protein sequence ID" value="TDD57999.1"/>
    <property type="molecule type" value="Genomic_DNA"/>
</dbReference>
<evidence type="ECO:0000256" key="4">
    <source>
        <dbReference type="SAM" id="SignalP"/>
    </source>
</evidence>
<protein>
    <submittedName>
        <fullName evidence="7">Alpha/beta fold hydrolase</fullName>
    </submittedName>
</protein>
<dbReference type="AlphaFoldDB" id="A0A4R4ZK91"/>
<dbReference type="GO" id="GO:0016787">
    <property type="term" value="F:hydrolase activity"/>
    <property type="evidence" value="ECO:0007669"/>
    <property type="project" value="UniProtKB-KW"/>
</dbReference>
<feature type="domain" description="AB hydrolase-1" evidence="5">
    <location>
        <begin position="82"/>
        <end position="260"/>
    </location>
</feature>
<comment type="similarity">
    <text evidence="1">Belongs to the peptidase S33 family.</text>
</comment>
<dbReference type="Gene3D" id="3.40.50.1820">
    <property type="entry name" value="alpha/beta hydrolase"/>
    <property type="match status" value="1"/>
</dbReference>
<dbReference type="Pfam" id="PF08386">
    <property type="entry name" value="Abhydrolase_4"/>
    <property type="match status" value="1"/>
</dbReference>
<dbReference type="InterPro" id="IPR000073">
    <property type="entry name" value="AB_hydrolase_1"/>
</dbReference>
<evidence type="ECO:0000256" key="1">
    <source>
        <dbReference type="ARBA" id="ARBA00010088"/>
    </source>
</evidence>